<evidence type="ECO:0000313" key="3">
    <source>
        <dbReference type="Proteomes" id="UP000002482"/>
    </source>
</evidence>
<sequence>MHAEHATIHGEVTYREGDGMPIAIPEGPVELTHADDSVTLSWKEQDENAAGVAALPRHEFDRYVKEGKIVTEGGRGGTGDGGGD</sequence>
<dbReference type="HOGENOM" id="CLU_192671_0_0_4"/>
<organism evidence="2 3">
    <name type="scientific">Paracidovorax avenae (strain ATCC 19860 / DSM 7227 / CCUG 15838 / JCM 20985 / LMG 2117 / NCPPB 1011)</name>
    <name type="common">Acidovorax avenae</name>
    <dbReference type="NCBI Taxonomy" id="643561"/>
    <lineage>
        <taxon>Bacteria</taxon>
        <taxon>Pseudomonadati</taxon>
        <taxon>Pseudomonadota</taxon>
        <taxon>Betaproteobacteria</taxon>
        <taxon>Burkholderiales</taxon>
        <taxon>Comamonadaceae</taxon>
        <taxon>Paracidovorax</taxon>
    </lineage>
</organism>
<dbReference type="RefSeq" id="WP_013595268.1">
    <property type="nucleotide sequence ID" value="NC_015138.1"/>
</dbReference>
<feature type="compositionally biased region" description="Basic and acidic residues" evidence="1">
    <location>
        <begin position="1"/>
        <end position="18"/>
    </location>
</feature>
<accession>F0Q4T9</accession>
<evidence type="ECO:0000256" key="1">
    <source>
        <dbReference type="SAM" id="MobiDB-lite"/>
    </source>
</evidence>
<keyword evidence="3" id="KW-1185">Reference proteome</keyword>
<evidence type="ECO:0000313" key="2">
    <source>
        <dbReference type="EMBL" id="ADX46775.1"/>
    </source>
</evidence>
<dbReference type="Proteomes" id="UP000002482">
    <property type="component" value="Chromosome"/>
</dbReference>
<reference evidence="2" key="1">
    <citation type="submission" date="2011-02" db="EMBL/GenBank/DDBJ databases">
        <title>Complete sequence of Acidovorax avenae subsp. avenae ATCC 19860.</title>
        <authorList>
            <consortium name="US DOE Joint Genome Institute"/>
            <person name="Lucas S."/>
            <person name="Copeland A."/>
            <person name="Lapidus A."/>
            <person name="Cheng J.-F."/>
            <person name="Goodwin L."/>
            <person name="Pitluck S."/>
            <person name="Chertkov O."/>
            <person name="Held B."/>
            <person name="Detter J.C."/>
            <person name="Han C."/>
            <person name="Tapia R."/>
            <person name="Land M."/>
            <person name="Hauser L."/>
            <person name="Kyrpides N."/>
            <person name="Ivanova N."/>
            <person name="Ovchinnikova G."/>
            <person name="Pagani I."/>
            <person name="Gordon S."/>
            <person name="Woyke T."/>
        </authorList>
    </citation>
    <scope>NUCLEOTIDE SEQUENCE</scope>
    <source>
        <strain evidence="2">ATCC 19860</strain>
    </source>
</reference>
<dbReference type="GeneID" id="34239200"/>
<proteinExistence type="predicted"/>
<dbReference type="AlphaFoldDB" id="F0Q4T9"/>
<dbReference type="KEGG" id="aaa:Acav_2870"/>
<name>F0Q4T9_PARA1</name>
<gene>
    <name evidence="2" type="ordered locus">Acav_2870</name>
</gene>
<feature type="region of interest" description="Disordered" evidence="1">
    <location>
        <begin position="1"/>
        <end position="21"/>
    </location>
</feature>
<dbReference type="EMBL" id="CP002521">
    <property type="protein sequence ID" value="ADX46775.1"/>
    <property type="molecule type" value="Genomic_DNA"/>
</dbReference>
<protein>
    <submittedName>
        <fullName evidence="2">Uncharacterized protein</fullName>
    </submittedName>
</protein>
<dbReference type="OrthoDB" id="9153806at2"/>